<name>A0A1E1W5L6_PECGO</name>
<accession>A0A1E1W5L6</accession>
<sequence>MFASLKSKIKEETGSDISKLTSSWRSGAFLGRITLRDDSSTASPSSSGGHGDSTSDSISPQLESYLSDRTGGQVDQVALQQQYTAQLEAKLKERDVYWEQKIEELKLSLASVQGEEAVAAQAVARTAQAEAAKAVTERAAAEKQLNEFRNRLAAAERAQDRLDALTEELEQSRREWARERSELTAALGAAEARARDLADELAVVRAALPTDSDHHHMHDDDKRELTPSGCESYDRVCRERAVLTRQLQEAKMALADVKTSWSGQIASLETQVARLSRQAGEEGAERRRVENEKREMQEKLLNMAAEIEKTKQQLANSEAKVVRLNSEVHSLAMEVKSLRSSASHVGVSSSLYSI</sequence>
<dbReference type="OrthoDB" id="5848685at2759"/>
<reference evidence="4" key="1">
    <citation type="submission" date="2015-09" db="EMBL/GenBank/DDBJ databases">
        <title>De novo assembly of Pectinophora gossypiella (Pink Bollworm) gut transcriptome.</title>
        <authorList>
            <person name="Tassone E.E."/>
        </authorList>
    </citation>
    <scope>NUCLEOTIDE SEQUENCE</scope>
</reference>
<evidence type="ECO:0000313" key="4">
    <source>
        <dbReference type="EMBL" id="JAT82265.1"/>
    </source>
</evidence>
<evidence type="ECO:0000313" key="3">
    <source>
        <dbReference type="EMBL" id="JAT79431.1"/>
    </source>
</evidence>
<keyword evidence="1" id="KW-0175">Coiled coil</keyword>
<feature type="compositionally biased region" description="Low complexity" evidence="2">
    <location>
        <begin position="40"/>
        <end position="59"/>
    </location>
</feature>
<evidence type="ECO:0000313" key="6">
    <source>
        <dbReference type="EMBL" id="JAT86363.1"/>
    </source>
</evidence>
<feature type="coiled-coil region" evidence="1">
    <location>
        <begin position="124"/>
        <end position="200"/>
    </location>
</feature>
<organism evidence="4">
    <name type="scientific">Pectinophora gossypiella</name>
    <name type="common">Cotton pink bollworm</name>
    <name type="synonym">Depressaria gossypiella</name>
    <dbReference type="NCBI Taxonomy" id="13191"/>
    <lineage>
        <taxon>Eukaryota</taxon>
        <taxon>Metazoa</taxon>
        <taxon>Ecdysozoa</taxon>
        <taxon>Arthropoda</taxon>
        <taxon>Hexapoda</taxon>
        <taxon>Insecta</taxon>
        <taxon>Pterygota</taxon>
        <taxon>Neoptera</taxon>
        <taxon>Endopterygota</taxon>
        <taxon>Lepidoptera</taxon>
        <taxon>Glossata</taxon>
        <taxon>Ditrysia</taxon>
        <taxon>Gelechioidea</taxon>
        <taxon>Gelechiidae</taxon>
        <taxon>Apatetrinae</taxon>
        <taxon>Pectinophora</taxon>
    </lineage>
</organism>
<dbReference type="EMBL" id="GDQN01004691">
    <property type="protein sequence ID" value="JAT86363.1"/>
    <property type="molecule type" value="Transcribed_RNA"/>
</dbReference>
<dbReference type="AlphaFoldDB" id="A0A1E1W5L6"/>
<evidence type="ECO:0000256" key="1">
    <source>
        <dbReference type="SAM" id="Coils"/>
    </source>
</evidence>
<dbReference type="EMBL" id="GDQN01008789">
    <property type="protein sequence ID" value="JAT82265.1"/>
    <property type="molecule type" value="Transcribed_RNA"/>
</dbReference>
<evidence type="ECO:0000313" key="5">
    <source>
        <dbReference type="EMBL" id="JAT85908.1"/>
    </source>
</evidence>
<protein>
    <submittedName>
        <fullName evidence="4">Uncharacterized protein</fullName>
    </submittedName>
</protein>
<gene>
    <name evidence="3" type="ORF">g.13892</name>
    <name evidence="6" type="ORF">g.13902</name>
    <name evidence="5" type="ORF">g.13907</name>
    <name evidence="4" type="ORF">g.13913</name>
</gene>
<proteinExistence type="predicted"/>
<feature type="region of interest" description="Disordered" evidence="2">
    <location>
        <begin position="35"/>
        <end position="70"/>
    </location>
</feature>
<feature type="coiled-coil region" evidence="1">
    <location>
        <begin position="279"/>
        <end position="334"/>
    </location>
</feature>
<evidence type="ECO:0000256" key="2">
    <source>
        <dbReference type="SAM" id="MobiDB-lite"/>
    </source>
</evidence>
<dbReference type="EMBL" id="GDQN01011623">
    <property type="protein sequence ID" value="JAT79431.1"/>
    <property type="molecule type" value="Transcribed_RNA"/>
</dbReference>
<dbReference type="EMBL" id="GDQN01005146">
    <property type="protein sequence ID" value="JAT85908.1"/>
    <property type="molecule type" value="Transcribed_RNA"/>
</dbReference>